<dbReference type="Proteomes" id="UP000231693">
    <property type="component" value="Unassembled WGS sequence"/>
</dbReference>
<keyword evidence="1" id="KW-0813">Transport</keyword>
<dbReference type="SMART" id="SM00382">
    <property type="entry name" value="AAA"/>
    <property type="match status" value="1"/>
</dbReference>
<dbReference type="FunFam" id="3.40.50.300:FF:000032">
    <property type="entry name" value="Export ABC transporter ATP-binding protein"/>
    <property type="match status" value="1"/>
</dbReference>
<dbReference type="Gene3D" id="3.40.50.300">
    <property type="entry name" value="P-loop containing nucleotide triphosphate hydrolases"/>
    <property type="match status" value="1"/>
</dbReference>
<dbReference type="InterPro" id="IPR027417">
    <property type="entry name" value="P-loop_NTPase"/>
</dbReference>
<evidence type="ECO:0000259" key="5">
    <source>
        <dbReference type="PROSITE" id="PS50893"/>
    </source>
</evidence>
<dbReference type="GO" id="GO:0098796">
    <property type="term" value="C:membrane protein complex"/>
    <property type="evidence" value="ECO:0007669"/>
    <property type="project" value="UniProtKB-ARBA"/>
</dbReference>
<dbReference type="InterPro" id="IPR017911">
    <property type="entry name" value="MacB-like_ATP-bd"/>
</dbReference>
<dbReference type="PROSITE" id="PS00211">
    <property type="entry name" value="ABC_TRANSPORTER_1"/>
    <property type="match status" value="1"/>
</dbReference>
<dbReference type="EMBL" id="PGFE01000004">
    <property type="protein sequence ID" value="PJJ69885.1"/>
    <property type="molecule type" value="Genomic_DNA"/>
</dbReference>
<evidence type="ECO:0000313" key="6">
    <source>
        <dbReference type="EMBL" id="PJJ69885.1"/>
    </source>
</evidence>
<gene>
    <name evidence="6" type="ORF">CLV28_2361</name>
</gene>
<dbReference type="PROSITE" id="PS50893">
    <property type="entry name" value="ABC_TRANSPORTER_2"/>
    <property type="match status" value="1"/>
</dbReference>
<dbReference type="Pfam" id="PF00005">
    <property type="entry name" value="ABC_tran"/>
    <property type="match status" value="1"/>
</dbReference>
<dbReference type="AlphaFoldDB" id="A0A2M9CDD9"/>
<dbReference type="PANTHER" id="PTHR24220:SF86">
    <property type="entry name" value="ABC TRANSPORTER ABCH.1"/>
    <property type="match status" value="1"/>
</dbReference>
<dbReference type="InterPro" id="IPR003439">
    <property type="entry name" value="ABC_transporter-like_ATP-bd"/>
</dbReference>
<keyword evidence="7" id="KW-1185">Reference proteome</keyword>
<organism evidence="6 7">
    <name type="scientific">Sediminihabitans luteus</name>
    <dbReference type="NCBI Taxonomy" id="1138585"/>
    <lineage>
        <taxon>Bacteria</taxon>
        <taxon>Bacillati</taxon>
        <taxon>Actinomycetota</taxon>
        <taxon>Actinomycetes</taxon>
        <taxon>Micrococcales</taxon>
        <taxon>Cellulomonadaceae</taxon>
        <taxon>Sediminihabitans</taxon>
    </lineage>
</organism>
<feature type="compositionally biased region" description="Low complexity" evidence="4">
    <location>
        <begin position="1"/>
        <end position="22"/>
    </location>
</feature>
<dbReference type="PANTHER" id="PTHR24220">
    <property type="entry name" value="IMPORT ATP-BINDING PROTEIN"/>
    <property type="match status" value="1"/>
</dbReference>
<dbReference type="GO" id="GO:0005524">
    <property type="term" value="F:ATP binding"/>
    <property type="evidence" value="ECO:0007669"/>
    <property type="project" value="UniProtKB-KW"/>
</dbReference>
<evidence type="ECO:0000256" key="3">
    <source>
        <dbReference type="ARBA" id="ARBA00022840"/>
    </source>
</evidence>
<evidence type="ECO:0000313" key="7">
    <source>
        <dbReference type="Proteomes" id="UP000231693"/>
    </source>
</evidence>
<dbReference type="GO" id="GO:0016887">
    <property type="term" value="F:ATP hydrolysis activity"/>
    <property type="evidence" value="ECO:0007669"/>
    <property type="project" value="InterPro"/>
</dbReference>
<keyword evidence="3 6" id="KW-0067">ATP-binding</keyword>
<dbReference type="GO" id="GO:0022857">
    <property type="term" value="F:transmembrane transporter activity"/>
    <property type="evidence" value="ECO:0007669"/>
    <property type="project" value="TreeGrafter"/>
</dbReference>
<feature type="domain" description="ABC transporter" evidence="5">
    <location>
        <begin position="30"/>
        <end position="250"/>
    </location>
</feature>
<proteinExistence type="predicted"/>
<dbReference type="InterPro" id="IPR017871">
    <property type="entry name" value="ABC_transporter-like_CS"/>
</dbReference>
<dbReference type="InterPro" id="IPR003593">
    <property type="entry name" value="AAA+_ATPase"/>
</dbReference>
<name>A0A2M9CDD9_9CELL</name>
<accession>A0A2M9CDD9</accession>
<dbReference type="CDD" id="cd03255">
    <property type="entry name" value="ABC_MJ0796_LolCDE_FtsE"/>
    <property type="match status" value="1"/>
</dbReference>
<dbReference type="GO" id="GO:0005886">
    <property type="term" value="C:plasma membrane"/>
    <property type="evidence" value="ECO:0007669"/>
    <property type="project" value="TreeGrafter"/>
</dbReference>
<comment type="caution">
    <text evidence="6">The sequence shown here is derived from an EMBL/GenBank/DDBJ whole genome shotgun (WGS) entry which is preliminary data.</text>
</comment>
<evidence type="ECO:0000256" key="1">
    <source>
        <dbReference type="ARBA" id="ARBA00022448"/>
    </source>
</evidence>
<feature type="region of interest" description="Disordered" evidence="4">
    <location>
        <begin position="1"/>
        <end position="25"/>
    </location>
</feature>
<reference evidence="6 7" key="1">
    <citation type="submission" date="2017-11" db="EMBL/GenBank/DDBJ databases">
        <title>Genomic Encyclopedia of Archaeal and Bacterial Type Strains, Phase II (KMG-II): From Individual Species to Whole Genera.</title>
        <authorList>
            <person name="Goeker M."/>
        </authorList>
    </citation>
    <scope>NUCLEOTIDE SEQUENCE [LARGE SCALE GENOMIC DNA]</scope>
    <source>
        <strain evidence="6 7">DSM 25478</strain>
    </source>
</reference>
<sequence>MSAAEVGVGPTGPATAPTGAPTETKDRAMYEISQLTKTYTQGKRTVHALQAVDLTIGTGELVSIQGPTGGGKSTLLQMLGGLDRPTSGSITLDGTDLARVSDSRLTRVRAETIGFVFQGFNLIPTLTAQENVETALVPGKVPAAARAARATAALEQVGLGDRGAHLPVELSGGQQQRVAIARALVKAPTVLLADEPTGNLDEQTRDEIVDLLEGLWKEQGLTVVMVTHDSTVARRTQRRLRIAGGRLTEI</sequence>
<evidence type="ECO:0000256" key="4">
    <source>
        <dbReference type="SAM" id="MobiDB-lite"/>
    </source>
</evidence>
<evidence type="ECO:0000256" key="2">
    <source>
        <dbReference type="ARBA" id="ARBA00022741"/>
    </source>
</evidence>
<protein>
    <submittedName>
        <fullName evidence="6">Putative ABC transport system ATP-binding protein</fullName>
    </submittedName>
</protein>
<dbReference type="InterPro" id="IPR015854">
    <property type="entry name" value="ABC_transpr_LolD-like"/>
</dbReference>
<keyword evidence="2" id="KW-0547">Nucleotide-binding</keyword>
<dbReference type="SUPFAM" id="SSF52540">
    <property type="entry name" value="P-loop containing nucleoside triphosphate hydrolases"/>
    <property type="match status" value="1"/>
</dbReference>